<dbReference type="EMBL" id="JABZRE010000002">
    <property type="protein sequence ID" value="MBF1306380.1"/>
    <property type="molecule type" value="Genomic_DNA"/>
</dbReference>
<dbReference type="RefSeq" id="WP_278476919.1">
    <property type="nucleotide sequence ID" value="NZ_JABZRE010000002.1"/>
</dbReference>
<gene>
    <name evidence="1" type="ORF">HXM94_01135</name>
</gene>
<proteinExistence type="predicted"/>
<evidence type="ECO:0000313" key="2">
    <source>
        <dbReference type="Proteomes" id="UP000758611"/>
    </source>
</evidence>
<comment type="caution">
    <text evidence="1">The sequence shown here is derived from an EMBL/GenBank/DDBJ whole genome shotgun (WGS) entry which is preliminary data.</text>
</comment>
<protein>
    <submittedName>
        <fullName evidence="1">Uncharacterized protein</fullName>
    </submittedName>
</protein>
<dbReference type="AlphaFoldDB" id="A0A930H232"/>
<dbReference type="Proteomes" id="UP000758611">
    <property type="component" value="Unassembled WGS sequence"/>
</dbReference>
<organism evidence="1 2">
    <name type="scientific">Parvimonas micra</name>
    <dbReference type="NCBI Taxonomy" id="33033"/>
    <lineage>
        <taxon>Bacteria</taxon>
        <taxon>Bacillati</taxon>
        <taxon>Bacillota</taxon>
        <taxon>Tissierellia</taxon>
        <taxon>Tissierellales</taxon>
        <taxon>Peptoniphilaceae</taxon>
        <taxon>Parvimonas</taxon>
    </lineage>
</organism>
<name>A0A930H232_9FIRM</name>
<evidence type="ECO:0000313" key="1">
    <source>
        <dbReference type="EMBL" id="MBF1306380.1"/>
    </source>
</evidence>
<accession>A0A930H232</accession>
<sequence>MLEELPQLPTIEGFEELVVGVSPVMNSESNNENELDAIKKLSKPKIKRKVLSERERQISGFHDTLLAASEKLSSAHKGDLNATVLLFNLSKSELFFREEPWDFISDFGINVYIGTSQLNATSVDNLVSMFVLDILFDNYQNRSKLSIFPELIEAKDVFLKILSLERREILFRSRFGLNYAQKISYKLHELCGSVLDAFINNGFFESVPDLLVEKQFEIPGWTDSRIIQIIDDGKNKTNVFDLVELSIRLGHLTSEIDGEISPLILSKIDELLLGWFKENQTEEFIMLLKGSGCKYPFIGTLLPKKHLKSFPRFIKEVERFGIGVLGENEII</sequence>
<reference evidence="1" key="1">
    <citation type="submission" date="2020-04" db="EMBL/GenBank/DDBJ databases">
        <title>Deep metagenomics examines the oral microbiome during advanced dental caries in children, revealing novel taxa and co-occurrences with host molecules.</title>
        <authorList>
            <person name="Baker J.L."/>
            <person name="Morton J.T."/>
            <person name="Dinis M."/>
            <person name="Alvarez R."/>
            <person name="Tran N.C."/>
            <person name="Knight R."/>
            <person name="Edlund A."/>
        </authorList>
    </citation>
    <scope>NUCLEOTIDE SEQUENCE</scope>
    <source>
        <strain evidence="1">JCVI_23_bin.11</strain>
    </source>
</reference>